<organism evidence="1 2">
    <name type="scientific">Variimorphobacter saccharofermentans</name>
    <dbReference type="NCBI Taxonomy" id="2755051"/>
    <lineage>
        <taxon>Bacteria</taxon>
        <taxon>Bacillati</taxon>
        <taxon>Bacillota</taxon>
        <taxon>Clostridia</taxon>
        <taxon>Lachnospirales</taxon>
        <taxon>Lachnospiraceae</taxon>
        <taxon>Variimorphobacter</taxon>
    </lineage>
</organism>
<evidence type="ECO:0000313" key="1">
    <source>
        <dbReference type="EMBL" id="MBB2183835.1"/>
    </source>
</evidence>
<dbReference type="Pfam" id="PF00756">
    <property type="entry name" value="Esterase"/>
    <property type="match status" value="1"/>
</dbReference>
<dbReference type="GO" id="GO:0016747">
    <property type="term" value="F:acyltransferase activity, transferring groups other than amino-acyl groups"/>
    <property type="evidence" value="ECO:0007669"/>
    <property type="project" value="TreeGrafter"/>
</dbReference>
<protein>
    <submittedName>
        <fullName evidence="1">Acetylesterase</fullName>
    </submittedName>
</protein>
<dbReference type="EMBL" id="JACEGA010000001">
    <property type="protein sequence ID" value="MBB2183835.1"/>
    <property type="molecule type" value="Genomic_DNA"/>
</dbReference>
<name>A0A839K1Q4_9FIRM</name>
<reference evidence="1 2" key="1">
    <citation type="submission" date="2020-07" db="EMBL/GenBank/DDBJ databases">
        <title>Characterization and genome sequencing of isolate MD1, a novel member within the family Lachnospiraceae.</title>
        <authorList>
            <person name="Rettenmaier R."/>
            <person name="Di Bello L."/>
            <person name="Zinser C."/>
            <person name="Scheitz K."/>
            <person name="Liebl W."/>
            <person name="Zverlov V."/>
        </authorList>
    </citation>
    <scope>NUCLEOTIDE SEQUENCE [LARGE SCALE GENOMIC DNA]</scope>
    <source>
        <strain evidence="1 2">MD1</strain>
    </source>
</reference>
<dbReference type="SUPFAM" id="SSF53474">
    <property type="entry name" value="alpha/beta-Hydrolases"/>
    <property type="match status" value="1"/>
</dbReference>
<dbReference type="PANTHER" id="PTHR48098">
    <property type="entry name" value="ENTEROCHELIN ESTERASE-RELATED"/>
    <property type="match status" value="1"/>
</dbReference>
<evidence type="ECO:0000313" key="2">
    <source>
        <dbReference type="Proteomes" id="UP000574276"/>
    </source>
</evidence>
<dbReference type="Proteomes" id="UP000574276">
    <property type="component" value="Unassembled WGS sequence"/>
</dbReference>
<dbReference type="InterPro" id="IPR000801">
    <property type="entry name" value="Esterase-like"/>
</dbReference>
<dbReference type="Gene3D" id="3.40.50.1820">
    <property type="entry name" value="alpha/beta hydrolase"/>
    <property type="match status" value="1"/>
</dbReference>
<dbReference type="AlphaFoldDB" id="A0A839K1Q4"/>
<dbReference type="PANTHER" id="PTHR48098:SF1">
    <property type="entry name" value="DIACYLGLYCEROL ACYLTRANSFERASE_MYCOLYLTRANSFERASE AG85A"/>
    <property type="match status" value="1"/>
</dbReference>
<dbReference type="RefSeq" id="WP_228353456.1">
    <property type="nucleotide sequence ID" value="NZ_JACEGA010000001.1"/>
</dbReference>
<dbReference type="InterPro" id="IPR050583">
    <property type="entry name" value="Mycobacterial_A85_antigen"/>
</dbReference>
<keyword evidence="2" id="KW-1185">Reference proteome</keyword>
<gene>
    <name evidence="1" type="ORF">H0486_13230</name>
</gene>
<comment type="caution">
    <text evidence="1">The sequence shown here is derived from an EMBL/GenBank/DDBJ whole genome shotgun (WGS) entry which is preliminary data.</text>
</comment>
<proteinExistence type="predicted"/>
<sequence length="264" mass="30499">MAVIRATFPSQYLKRNVSICAIIPANWNKDYANDTKNLYADLKTLYMLHGYGGDCNDYLNGPEMQELSNKYNIACVFPSGENSFYLDDEDKDEKFSKFIGEELVGITRSMFRLSSRREDTYIGGISMGGYGAMINGLRYADTFSKIISLSGAYIEINIADKGDFVPDGVSDAKYQKRIFQDPKELRNTDKDPRYCIEMLQKSDKTIPDIYFVCGENDFLIECNRKLHNFMLENNVKHYYEEGDGVHDWEYWKKHLEPSVKWAVE</sequence>
<dbReference type="InterPro" id="IPR029058">
    <property type="entry name" value="AB_hydrolase_fold"/>
</dbReference>
<accession>A0A839K1Q4</accession>